<feature type="domain" description="Oxidoreductase molybdopterin-binding" evidence="2">
    <location>
        <begin position="43"/>
        <end position="192"/>
    </location>
</feature>
<accession>A0ABP6ZZH4</accession>
<proteinExistence type="predicted"/>
<name>A0ABP6ZZH4_9ACTN</name>
<protein>
    <submittedName>
        <fullName evidence="3">Sulfite oxidase-like oxidoreductase</fullName>
    </submittedName>
</protein>
<feature type="region of interest" description="Disordered" evidence="1">
    <location>
        <begin position="214"/>
        <end position="236"/>
    </location>
</feature>
<dbReference type="PANTHER" id="PTHR43032:SF4">
    <property type="entry name" value="OXIDOREDUCTASE MOLYBDOPTERIN-BINDING DOMAIN-CONTAINING PROTEIN"/>
    <property type="match status" value="1"/>
</dbReference>
<comment type="caution">
    <text evidence="3">The sequence shown here is derived from an EMBL/GenBank/DDBJ whole genome shotgun (WGS) entry which is preliminary data.</text>
</comment>
<feature type="compositionally biased region" description="Gly residues" evidence="1">
    <location>
        <begin position="227"/>
        <end position="236"/>
    </location>
</feature>
<dbReference type="Proteomes" id="UP001501074">
    <property type="component" value="Unassembled WGS sequence"/>
</dbReference>
<keyword evidence="4" id="KW-1185">Reference proteome</keyword>
<gene>
    <name evidence="3" type="ORF">GCM10022223_40110</name>
</gene>
<evidence type="ECO:0000313" key="3">
    <source>
        <dbReference type="EMBL" id="GAA3619277.1"/>
    </source>
</evidence>
<evidence type="ECO:0000256" key="1">
    <source>
        <dbReference type="SAM" id="MobiDB-lite"/>
    </source>
</evidence>
<reference evidence="4" key="1">
    <citation type="journal article" date="2019" name="Int. J. Syst. Evol. Microbiol.">
        <title>The Global Catalogue of Microorganisms (GCM) 10K type strain sequencing project: providing services to taxonomists for standard genome sequencing and annotation.</title>
        <authorList>
            <consortium name="The Broad Institute Genomics Platform"/>
            <consortium name="The Broad Institute Genome Sequencing Center for Infectious Disease"/>
            <person name="Wu L."/>
            <person name="Ma J."/>
        </authorList>
    </citation>
    <scope>NUCLEOTIDE SEQUENCE [LARGE SCALE GENOMIC DNA]</scope>
    <source>
        <strain evidence="4">JCM 16902</strain>
    </source>
</reference>
<evidence type="ECO:0000313" key="4">
    <source>
        <dbReference type="Proteomes" id="UP001501074"/>
    </source>
</evidence>
<feature type="compositionally biased region" description="Basic and acidic residues" evidence="1">
    <location>
        <begin position="7"/>
        <end position="26"/>
    </location>
</feature>
<dbReference type="InterPro" id="IPR036374">
    <property type="entry name" value="OxRdtase_Mopterin-bd_sf"/>
</dbReference>
<feature type="region of interest" description="Disordered" evidence="1">
    <location>
        <begin position="1"/>
        <end position="46"/>
    </location>
</feature>
<sequence length="236" mass="26621">MGGMRDGMQEGPDHDHLPGEQPDDRLMPPGQRGRLDRPVRHYGPVPKVRDRDTWSMSFGGATKSDESFVVTLGELEQLPKSSLTADMHCAGKFTTLDNRWEGVLARDVVEAYPPLPGITNVIVYGQYGYSANVRLDDLIADNAILATRQDGTDLAPEHGYPVRLIIPHLYSWKGPKWFRGWEYLLQPRRGFWEERGYHLRGQVWAEERWSYQETHPGRLPSQSPGSEGPGGQDVEG</sequence>
<dbReference type="PANTHER" id="PTHR43032">
    <property type="entry name" value="PROTEIN-METHIONINE-SULFOXIDE REDUCTASE"/>
    <property type="match status" value="1"/>
</dbReference>
<dbReference type="SUPFAM" id="SSF56524">
    <property type="entry name" value="Oxidoreductase molybdopterin-binding domain"/>
    <property type="match status" value="1"/>
</dbReference>
<dbReference type="Gene3D" id="3.90.420.10">
    <property type="entry name" value="Oxidoreductase, molybdopterin-binding domain"/>
    <property type="match status" value="1"/>
</dbReference>
<dbReference type="InterPro" id="IPR000572">
    <property type="entry name" value="OxRdtase_Mopterin-bd_dom"/>
</dbReference>
<evidence type="ECO:0000259" key="2">
    <source>
        <dbReference type="Pfam" id="PF00174"/>
    </source>
</evidence>
<dbReference type="EMBL" id="BAAAZO010000006">
    <property type="protein sequence ID" value="GAA3619277.1"/>
    <property type="molecule type" value="Genomic_DNA"/>
</dbReference>
<organism evidence="3 4">
    <name type="scientific">Kineosporia mesophila</name>
    <dbReference type="NCBI Taxonomy" id="566012"/>
    <lineage>
        <taxon>Bacteria</taxon>
        <taxon>Bacillati</taxon>
        <taxon>Actinomycetota</taxon>
        <taxon>Actinomycetes</taxon>
        <taxon>Kineosporiales</taxon>
        <taxon>Kineosporiaceae</taxon>
        <taxon>Kineosporia</taxon>
    </lineage>
</organism>
<dbReference type="Pfam" id="PF00174">
    <property type="entry name" value="Oxidored_molyb"/>
    <property type="match status" value="1"/>
</dbReference>